<accession>A0A223A3I0</accession>
<dbReference type="InterPro" id="IPR002679">
    <property type="entry name" value="Closter_coat"/>
</dbReference>
<dbReference type="GeneID" id="33867857"/>
<proteinExistence type="predicted"/>
<dbReference type="RefSeq" id="YP_009407926.1">
    <property type="nucleotide sequence ID" value="NC_035453.1"/>
</dbReference>
<comment type="subcellular location">
    <subcellularLocation>
        <location evidence="1">Virion</location>
    </subcellularLocation>
</comment>
<dbReference type="KEGG" id="vg:33867857"/>
<keyword evidence="2 4" id="KW-0167">Capsid protein</keyword>
<protein>
    <submittedName>
        <fullName evidence="4">Putative coat protein</fullName>
    </submittedName>
</protein>
<sequence length="243" mass="27388">MTTKETNKANVTSTSSDVTHDFMLGELGIDVATLTKNVDKIKKKGFFELNTNRMYNKDHQDAIHKGLRESIHSKYASLMANDDTVWPTLFTQILCRVAIRQTSTKTNYSESINYYGGKDFDTAVAIPDRDIRNFIIQAAHDAETHPNPERKFFRAYSGMWLKICQAGGDRELENTSLAAKWGLPQDYRALTPDFMEATKDMSDEYAEALRLKTREAVSSAPSVANAPLLNTSLLSRQFTSGYH</sequence>
<evidence type="ECO:0000313" key="4">
    <source>
        <dbReference type="EMBL" id="ASR91595.1"/>
    </source>
</evidence>
<evidence type="ECO:0000256" key="1">
    <source>
        <dbReference type="ARBA" id="ARBA00004328"/>
    </source>
</evidence>
<dbReference type="Pfam" id="PF01785">
    <property type="entry name" value="Closter_coat"/>
    <property type="match status" value="1"/>
</dbReference>
<keyword evidence="3" id="KW-0946">Virion</keyword>
<evidence type="ECO:0000256" key="3">
    <source>
        <dbReference type="ARBA" id="ARBA00022844"/>
    </source>
</evidence>
<dbReference type="Proteomes" id="UP000217341">
    <property type="component" value="Segment"/>
</dbReference>
<dbReference type="EMBL" id="KX857665">
    <property type="protein sequence ID" value="ASR91595.1"/>
    <property type="molecule type" value="Genomic_RNA"/>
</dbReference>
<organism evidence="4">
    <name type="scientific">Olivavirus actinidiae</name>
    <dbReference type="NCBI Taxonomy" id="2024724"/>
    <lineage>
        <taxon>Viruses</taxon>
        <taxon>Riboviria</taxon>
        <taxon>Orthornavirae</taxon>
        <taxon>Kitrinoviricota</taxon>
        <taxon>Alsuviricetes</taxon>
        <taxon>Martellivirales</taxon>
        <taxon>Closteroviridae</taxon>
        <taxon>Olivavirus</taxon>
    </lineage>
</organism>
<evidence type="ECO:0000256" key="2">
    <source>
        <dbReference type="ARBA" id="ARBA00022561"/>
    </source>
</evidence>
<dbReference type="GO" id="GO:0019028">
    <property type="term" value="C:viral capsid"/>
    <property type="evidence" value="ECO:0007669"/>
    <property type="project" value="UniProtKB-KW"/>
</dbReference>
<keyword evidence="5" id="KW-1185">Reference proteome</keyword>
<reference evidence="4" key="1">
    <citation type="submission" date="2016-09" db="EMBL/GenBank/DDBJ databases">
        <title>Characterization of Actinidia virus 1, a new virus within the family Closteroviridae and a possible new genus.</title>
        <authorList>
            <person name="Biccheri R."/>
            <person name="Blouin A.G."/>
            <person name="Khalifa M.E."/>
            <person name="Pearson M.N."/>
            <person name="Poggi Pollini C."/>
            <person name="Cohen D."/>
            <person name="Ratti C."/>
        </authorList>
    </citation>
    <scope>NUCLEOTIDE SEQUENCE [LARGE SCALE GENOMIC DNA]</scope>
    <source>
        <strain evidence="4">K75</strain>
    </source>
</reference>
<evidence type="ECO:0000313" key="5">
    <source>
        <dbReference type="Proteomes" id="UP000217341"/>
    </source>
</evidence>
<name>A0A223A3I0_9CLOS</name>